<evidence type="ECO:0000313" key="3">
    <source>
        <dbReference type="EMBL" id="HIV27402.1"/>
    </source>
</evidence>
<dbReference type="SMART" id="SM00909">
    <property type="entry name" value="Germane"/>
    <property type="match status" value="3"/>
</dbReference>
<organism evidence="3 4">
    <name type="scientific">Candidatus Ornithocaccomicrobium faecavium</name>
    <dbReference type="NCBI Taxonomy" id="2840890"/>
    <lineage>
        <taxon>Bacteria</taxon>
        <taxon>Bacillati</taxon>
        <taxon>Bacillota</taxon>
        <taxon>Clostridia</taxon>
        <taxon>Candidatus Ornithocaccomicrobium</taxon>
    </lineage>
</organism>
<dbReference type="PROSITE" id="PS51257">
    <property type="entry name" value="PROKAR_LIPOPROTEIN"/>
    <property type="match status" value="1"/>
</dbReference>
<feature type="chain" id="PRO_5039379884" evidence="1">
    <location>
        <begin position="25"/>
        <end position="495"/>
    </location>
</feature>
<evidence type="ECO:0000259" key="2">
    <source>
        <dbReference type="SMART" id="SM00909"/>
    </source>
</evidence>
<reference evidence="3" key="1">
    <citation type="submission" date="2020-10" db="EMBL/GenBank/DDBJ databases">
        <authorList>
            <person name="Gilroy R."/>
        </authorList>
    </citation>
    <scope>NUCLEOTIDE SEQUENCE</scope>
    <source>
        <strain evidence="3">CHK183-6373</strain>
    </source>
</reference>
<protein>
    <submittedName>
        <fullName evidence="3">GerMN domain-containing protein</fullName>
    </submittedName>
</protein>
<feature type="domain" description="GerMN" evidence="2">
    <location>
        <begin position="386"/>
        <end position="476"/>
    </location>
</feature>
<feature type="domain" description="GerMN" evidence="2">
    <location>
        <begin position="88"/>
        <end position="173"/>
    </location>
</feature>
<sequence length="495" mass="53926">MRGKRGILCLMLAAAVLLSGCSNLMLFEAQSVRNVELPDVSGEEYVAPWGDSQADYLERTGLYYVNEDAQQLTRSEISYLLTPAEDQAVTILNRLLGETPDDMTAVAPEGTRLLGVEVTGNIATVNLSLEARGAQSDQQLLWLYAAIANTLTELDDVDGVNILINGRQEAILSLPMGVMTQSDGDLAALWAQQQADAQRAQVSEVSSMDRVALLYFPASEGEWFVAEARELTFVDGNYATTLLAALSQPAQEVNAQPVLNAVNALASTPSVLVTEEGFRFLRLDFTEEIRSLMEEAGVSAYEFVGMLALTMTSFIPEIDGVQISVEGSLFREISAGGAVHSFEEGVILRSDFADEIGDVVRLYFRAEEGGLRAVERVVSPIVARSPRLLLIQLMQDQNGWISAFPDGCSGDDILGVRIADGVAHVNLSANFYRLCQGMDFSAERDLVYAIVNTLTELTNVRGVQFSFEGKLAETLVDAIYLKTVLLRNPGLVREE</sequence>
<dbReference type="EMBL" id="DVOT01000099">
    <property type="protein sequence ID" value="HIV27402.1"/>
    <property type="molecule type" value="Genomic_DNA"/>
</dbReference>
<accession>A0A9D1TD36</accession>
<keyword evidence="1" id="KW-0732">Signal</keyword>
<reference evidence="3" key="2">
    <citation type="journal article" date="2021" name="PeerJ">
        <title>Extensive microbial diversity within the chicken gut microbiome revealed by metagenomics and culture.</title>
        <authorList>
            <person name="Gilroy R."/>
            <person name="Ravi A."/>
            <person name="Getino M."/>
            <person name="Pursley I."/>
            <person name="Horton D.L."/>
            <person name="Alikhan N.F."/>
            <person name="Baker D."/>
            <person name="Gharbi K."/>
            <person name="Hall N."/>
            <person name="Watson M."/>
            <person name="Adriaenssens E.M."/>
            <person name="Foster-Nyarko E."/>
            <person name="Jarju S."/>
            <person name="Secka A."/>
            <person name="Antonio M."/>
            <person name="Oren A."/>
            <person name="Chaudhuri R.R."/>
            <person name="La Ragione R."/>
            <person name="Hildebrand F."/>
            <person name="Pallen M.J."/>
        </authorList>
    </citation>
    <scope>NUCLEOTIDE SEQUENCE</scope>
    <source>
        <strain evidence="3">CHK183-6373</strain>
    </source>
</reference>
<proteinExistence type="predicted"/>
<feature type="signal peptide" evidence="1">
    <location>
        <begin position="1"/>
        <end position="24"/>
    </location>
</feature>
<feature type="domain" description="GerMN" evidence="2">
    <location>
        <begin position="239"/>
        <end position="334"/>
    </location>
</feature>
<name>A0A9D1TD36_9FIRM</name>
<dbReference type="AlphaFoldDB" id="A0A9D1TD36"/>
<comment type="caution">
    <text evidence="3">The sequence shown here is derived from an EMBL/GenBank/DDBJ whole genome shotgun (WGS) entry which is preliminary data.</text>
</comment>
<evidence type="ECO:0000313" key="4">
    <source>
        <dbReference type="Proteomes" id="UP000886884"/>
    </source>
</evidence>
<gene>
    <name evidence="3" type="ORF">IAA64_05505</name>
</gene>
<dbReference type="Pfam" id="PF10646">
    <property type="entry name" value="Germane"/>
    <property type="match status" value="3"/>
</dbReference>
<dbReference type="Proteomes" id="UP000886884">
    <property type="component" value="Unassembled WGS sequence"/>
</dbReference>
<dbReference type="InterPro" id="IPR019606">
    <property type="entry name" value="GerMN"/>
</dbReference>
<evidence type="ECO:0000256" key="1">
    <source>
        <dbReference type="SAM" id="SignalP"/>
    </source>
</evidence>